<dbReference type="InterPro" id="IPR036890">
    <property type="entry name" value="HATPase_C_sf"/>
</dbReference>
<keyword evidence="10" id="KW-0547">Nucleotide-binding</keyword>
<evidence type="ECO:0000256" key="10">
    <source>
        <dbReference type="ARBA" id="ARBA00022741"/>
    </source>
</evidence>
<dbReference type="SUPFAM" id="SSF55874">
    <property type="entry name" value="ATPase domain of HSP90 chaperone/DNA topoisomerase II/histidine kinase"/>
    <property type="match status" value="1"/>
</dbReference>
<dbReference type="PANTHER" id="PTHR24421:SF10">
    <property type="entry name" value="NITRATE_NITRITE SENSOR PROTEIN NARQ"/>
    <property type="match status" value="1"/>
</dbReference>
<evidence type="ECO:0000256" key="1">
    <source>
        <dbReference type="ARBA" id="ARBA00000085"/>
    </source>
</evidence>
<evidence type="ECO:0000256" key="18">
    <source>
        <dbReference type="SAM" id="Phobius"/>
    </source>
</evidence>
<dbReference type="PROSITE" id="PS51318">
    <property type="entry name" value="TAT"/>
    <property type="match status" value="1"/>
</dbReference>
<keyword evidence="9" id="KW-0808">Transferase</keyword>
<proteinExistence type="predicted"/>
<comment type="cofactor">
    <cofactor evidence="2">
        <name>[4Fe-4S] cluster</name>
        <dbReference type="ChEBI" id="CHEBI:49883"/>
    </cofactor>
</comment>
<dbReference type="EC" id="2.7.13.3" evidence="4"/>
<feature type="transmembrane region" description="Helical" evidence="18">
    <location>
        <begin position="7"/>
        <end position="30"/>
    </location>
</feature>
<reference evidence="20 21" key="1">
    <citation type="submission" date="2020-08" db="EMBL/GenBank/DDBJ databases">
        <title>Sequencing the genomes of 1000 actinobacteria strains.</title>
        <authorList>
            <person name="Klenk H.-P."/>
        </authorList>
    </citation>
    <scope>NUCLEOTIDE SEQUENCE [LARGE SCALE GENOMIC DNA]</scope>
    <source>
        <strain evidence="20 21">DSM 45784</strain>
    </source>
</reference>
<feature type="transmembrane region" description="Helical" evidence="18">
    <location>
        <begin position="137"/>
        <end position="155"/>
    </location>
</feature>
<keyword evidence="15" id="KW-0479">Metal-binding</keyword>
<dbReference type="GO" id="GO:0005737">
    <property type="term" value="C:cytoplasm"/>
    <property type="evidence" value="ECO:0007669"/>
    <property type="project" value="UniProtKB-SubCell"/>
</dbReference>
<evidence type="ECO:0000259" key="19">
    <source>
        <dbReference type="SMART" id="SM00387"/>
    </source>
</evidence>
<dbReference type="GO" id="GO:0051539">
    <property type="term" value="F:4 iron, 4 sulfur cluster binding"/>
    <property type="evidence" value="ECO:0007669"/>
    <property type="project" value="UniProtKB-KW"/>
</dbReference>
<feature type="transmembrane region" description="Helical" evidence="18">
    <location>
        <begin position="241"/>
        <end position="261"/>
    </location>
</feature>
<dbReference type="GO" id="GO:0016020">
    <property type="term" value="C:membrane"/>
    <property type="evidence" value="ECO:0007669"/>
    <property type="project" value="InterPro"/>
</dbReference>
<evidence type="ECO:0000256" key="4">
    <source>
        <dbReference type="ARBA" id="ARBA00012438"/>
    </source>
</evidence>
<evidence type="ECO:0000256" key="12">
    <source>
        <dbReference type="ARBA" id="ARBA00022840"/>
    </source>
</evidence>
<evidence type="ECO:0000256" key="15">
    <source>
        <dbReference type="ARBA" id="ARBA00023014"/>
    </source>
</evidence>
<keyword evidence="18" id="KW-1133">Transmembrane helix</keyword>
<keyword evidence="18" id="KW-0472">Membrane</keyword>
<dbReference type="InterPro" id="IPR011712">
    <property type="entry name" value="Sig_transdc_His_kin_sub3_dim/P"/>
</dbReference>
<dbReference type="InterPro" id="IPR003594">
    <property type="entry name" value="HATPase_dom"/>
</dbReference>
<dbReference type="SMART" id="SM00387">
    <property type="entry name" value="HATPase_c"/>
    <property type="match status" value="1"/>
</dbReference>
<comment type="subcellular location">
    <subcellularLocation>
        <location evidence="3">Cytoplasm</location>
    </subcellularLocation>
</comment>
<evidence type="ECO:0000313" key="20">
    <source>
        <dbReference type="EMBL" id="MBB4704541.1"/>
    </source>
</evidence>
<keyword evidence="7" id="KW-0963">Cytoplasm</keyword>
<feature type="domain" description="Histidine kinase/HSP90-like ATPase" evidence="19">
    <location>
        <begin position="564"/>
        <end position="653"/>
    </location>
</feature>
<dbReference type="PANTHER" id="PTHR24421">
    <property type="entry name" value="NITRATE/NITRITE SENSOR PROTEIN NARX-RELATED"/>
    <property type="match status" value="1"/>
</dbReference>
<evidence type="ECO:0000256" key="6">
    <source>
        <dbReference type="ARBA" id="ARBA00022485"/>
    </source>
</evidence>
<dbReference type="InterPro" id="IPR004358">
    <property type="entry name" value="Sig_transdc_His_kin-like_C"/>
</dbReference>
<comment type="catalytic activity">
    <reaction evidence="1">
        <text>ATP + protein L-histidine = ADP + protein N-phospho-L-histidine.</text>
        <dbReference type="EC" id="2.7.13.3"/>
    </reaction>
</comment>
<name>A0A7W7DF09_9ACTN</name>
<comment type="function">
    <text evidence="16">Member of the two-component regulatory system NreB/NreC involved in the control of dissimilatory nitrate/nitrite reduction in response to oxygen. NreB functions as a direct oxygen sensor histidine kinase which is autophosphorylated, in the absence of oxygen, probably at the conserved histidine residue, and transfers its phosphate group probably to a conserved aspartate residue of NreC. NreB/NreC activates the expression of the nitrate (narGHJI) and nitrite (nir) reductase operons, as well as the putative nitrate transporter gene narT.</text>
</comment>
<accession>A0A7W7DF09</accession>
<feature type="transmembrane region" description="Helical" evidence="18">
    <location>
        <begin position="104"/>
        <end position="125"/>
    </location>
</feature>
<evidence type="ECO:0000256" key="9">
    <source>
        <dbReference type="ARBA" id="ARBA00022679"/>
    </source>
</evidence>
<feature type="transmembrane region" description="Helical" evidence="18">
    <location>
        <begin position="273"/>
        <end position="295"/>
    </location>
</feature>
<feature type="transmembrane region" description="Helical" evidence="18">
    <location>
        <begin position="42"/>
        <end position="58"/>
    </location>
</feature>
<evidence type="ECO:0000256" key="16">
    <source>
        <dbReference type="ARBA" id="ARBA00024827"/>
    </source>
</evidence>
<feature type="transmembrane region" description="Helical" evidence="18">
    <location>
        <begin position="70"/>
        <end position="92"/>
    </location>
</feature>
<evidence type="ECO:0000256" key="2">
    <source>
        <dbReference type="ARBA" id="ARBA00001966"/>
    </source>
</evidence>
<dbReference type="GO" id="GO:0046983">
    <property type="term" value="F:protein dimerization activity"/>
    <property type="evidence" value="ECO:0007669"/>
    <property type="project" value="InterPro"/>
</dbReference>
<evidence type="ECO:0000256" key="11">
    <source>
        <dbReference type="ARBA" id="ARBA00022777"/>
    </source>
</evidence>
<evidence type="ECO:0000256" key="3">
    <source>
        <dbReference type="ARBA" id="ARBA00004496"/>
    </source>
</evidence>
<protein>
    <recommendedName>
        <fullName evidence="5">Oxygen sensor histidine kinase NreB</fullName>
        <ecNumber evidence="4">2.7.13.3</ecNumber>
    </recommendedName>
    <alternativeName>
        <fullName evidence="17">Nitrogen regulation protein B</fullName>
    </alternativeName>
</protein>
<evidence type="ECO:0000313" key="21">
    <source>
        <dbReference type="Proteomes" id="UP000542210"/>
    </source>
</evidence>
<keyword evidence="11 20" id="KW-0418">Kinase</keyword>
<dbReference type="Gene3D" id="1.20.5.1930">
    <property type="match status" value="1"/>
</dbReference>
<comment type="caution">
    <text evidence="20">The sequence shown here is derived from an EMBL/GenBank/DDBJ whole genome shotgun (WGS) entry which is preliminary data.</text>
</comment>
<organism evidence="20 21">
    <name type="scientific">Sphaerisporangium siamense</name>
    <dbReference type="NCBI Taxonomy" id="795645"/>
    <lineage>
        <taxon>Bacteria</taxon>
        <taxon>Bacillati</taxon>
        <taxon>Actinomycetota</taxon>
        <taxon>Actinomycetes</taxon>
        <taxon>Streptosporangiales</taxon>
        <taxon>Streptosporangiaceae</taxon>
        <taxon>Sphaerisporangium</taxon>
    </lineage>
</organism>
<keyword evidence="6" id="KW-0004">4Fe-4S</keyword>
<sequence>MDSRRTLVADAVAIAAAAAVVVGVVLQVMLPPAWAPRPAVTPDYPAGLAFPVVGALIVRRRPGLVLGPLMSAGGLLAAVAVLSQSLMLHLAASGALTAAGVLRWVSVATWALGGGLMAMVLPVYAPTGRPPSPRWRVVAIAGMLVTGAQALNGVVRPDPSYAGYAFPTIIPNPLAIPGYTAYPVVRDLLVWPVYVCVVAALVSLALRLRDADPVTRRQIAWPLAAFAVYVVFLLLGEDFVLGATIWTALVPVAIMFSVLRYRLFGIDTVVSRTMLAAGLLAVVSVVYVGAGALSSLVVSEYHQVAGLVAALFAGTFFQPLRRVLQRAIDRVMYGPVGDPVLLAQRLTQEVRRADPADALAAVVSVVRDGLAVGGVAVHVPDGMPPRVRSGEVGPDARVIPLIWHGEPVGSLAIGRPGARRFAAAHDDRVVQTLLPYVADVAHAVRMAADLQRSRERILATREEERRRLRRDLHDGLGQTLSGLAMTLHIARASLRRSPGDAEVLLADLGVGMDAVTGDLKQLVYGLRPPALDDLGLAGAISGLAGPDPAVTVTAEGELDDLPAAVEVAAYRIVQEALTNARRHADATSIRIGLTRDQDLRVTITDDGRGIPAGRRAGVGLASMRERATELGGTCVLTSTSEGTTVEARLPTSAPAPR</sequence>
<evidence type="ECO:0000256" key="14">
    <source>
        <dbReference type="ARBA" id="ARBA00023012"/>
    </source>
</evidence>
<keyword evidence="18" id="KW-0812">Transmembrane</keyword>
<evidence type="ECO:0000256" key="13">
    <source>
        <dbReference type="ARBA" id="ARBA00023004"/>
    </source>
</evidence>
<keyword evidence="8" id="KW-0597">Phosphoprotein</keyword>
<dbReference type="AlphaFoldDB" id="A0A7W7DF09"/>
<keyword evidence="15" id="KW-0411">Iron-sulfur</keyword>
<dbReference type="Pfam" id="PF07730">
    <property type="entry name" value="HisKA_3"/>
    <property type="match status" value="1"/>
</dbReference>
<keyword evidence="21" id="KW-1185">Reference proteome</keyword>
<dbReference type="GO" id="GO:0005524">
    <property type="term" value="F:ATP binding"/>
    <property type="evidence" value="ECO:0007669"/>
    <property type="project" value="UniProtKB-KW"/>
</dbReference>
<dbReference type="InterPro" id="IPR050482">
    <property type="entry name" value="Sensor_HK_TwoCompSys"/>
</dbReference>
<dbReference type="RefSeq" id="WP_184885641.1">
    <property type="nucleotide sequence ID" value="NZ_BOOV01000019.1"/>
</dbReference>
<feature type="transmembrane region" description="Helical" evidence="18">
    <location>
        <begin position="218"/>
        <end position="235"/>
    </location>
</feature>
<evidence type="ECO:0000256" key="7">
    <source>
        <dbReference type="ARBA" id="ARBA00022490"/>
    </source>
</evidence>
<dbReference type="Gene3D" id="3.30.565.10">
    <property type="entry name" value="Histidine kinase-like ATPase, C-terminal domain"/>
    <property type="match status" value="1"/>
</dbReference>
<keyword evidence="13" id="KW-0408">Iron</keyword>
<feature type="transmembrane region" description="Helical" evidence="18">
    <location>
        <begin position="188"/>
        <end position="206"/>
    </location>
</feature>
<keyword evidence="14" id="KW-0902">Two-component regulatory system</keyword>
<evidence type="ECO:0000256" key="17">
    <source>
        <dbReference type="ARBA" id="ARBA00030800"/>
    </source>
</evidence>
<evidence type="ECO:0000256" key="8">
    <source>
        <dbReference type="ARBA" id="ARBA00022553"/>
    </source>
</evidence>
<evidence type="ECO:0000256" key="5">
    <source>
        <dbReference type="ARBA" id="ARBA00017322"/>
    </source>
</evidence>
<dbReference type="Pfam" id="PF02518">
    <property type="entry name" value="HATPase_c"/>
    <property type="match status" value="1"/>
</dbReference>
<dbReference type="GO" id="GO:0000155">
    <property type="term" value="F:phosphorelay sensor kinase activity"/>
    <property type="evidence" value="ECO:0007669"/>
    <property type="project" value="InterPro"/>
</dbReference>
<dbReference type="EMBL" id="JACHND010000001">
    <property type="protein sequence ID" value="MBB4704541.1"/>
    <property type="molecule type" value="Genomic_DNA"/>
</dbReference>
<keyword evidence="12" id="KW-0067">ATP-binding</keyword>
<dbReference type="PRINTS" id="PR00344">
    <property type="entry name" value="BCTRLSENSOR"/>
</dbReference>
<dbReference type="Proteomes" id="UP000542210">
    <property type="component" value="Unassembled WGS sequence"/>
</dbReference>
<dbReference type="CDD" id="cd16917">
    <property type="entry name" value="HATPase_UhpB-NarQ-NarX-like"/>
    <property type="match status" value="1"/>
</dbReference>
<dbReference type="InterPro" id="IPR006311">
    <property type="entry name" value="TAT_signal"/>
</dbReference>
<gene>
    <name evidence="20" type="ORF">BJ982_006085</name>
</gene>